<dbReference type="Gene3D" id="2.70.50.50">
    <property type="entry name" value="chitin-binding protein cbp21"/>
    <property type="match status" value="1"/>
</dbReference>
<reference evidence="5 6" key="1">
    <citation type="submission" date="2019-06" db="EMBL/GenBank/DDBJ databases">
        <title>Phylogeography and genetic diversity of Francisella tularensis subsp. holarctica in France (1947-2018).</title>
        <authorList>
            <person name="Kevin M."/>
            <person name="Madani N."/>
            <person name="Maurin M."/>
        </authorList>
    </citation>
    <scope>NUCLEOTIDE SEQUENCE [LARGE SCALE GENOMIC DNA]</scope>
    <source>
        <strain evidence="5 6">ATCC 15482</strain>
    </source>
</reference>
<feature type="compositionally biased region" description="Low complexity" evidence="2">
    <location>
        <begin position="212"/>
        <end position="226"/>
    </location>
</feature>
<accession>A0A6I4RXA1</accession>
<feature type="signal peptide" evidence="3">
    <location>
        <begin position="1"/>
        <end position="22"/>
    </location>
</feature>
<name>A0A6I4RXA1_FRATU</name>
<keyword evidence="1 3" id="KW-0732">Signal</keyword>
<dbReference type="PANTHER" id="PTHR34823:SF1">
    <property type="entry name" value="CHITIN-BINDING TYPE-4 DOMAIN-CONTAINING PROTEIN"/>
    <property type="match status" value="1"/>
</dbReference>
<feature type="domain" description="Chitin-binding type-4" evidence="4">
    <location>
        <begin position="23"/>
        <end position="194"/>
    </location>
</feature>
<dbReference type="Proteomes" id="UP000469081">
    <property type="component" value="Unassembled WGS sequence"/>
</dbReference>
<dbReference type="InterPro" id="IPR014756">
    <property type="entry name" value="Ig_E-set"/>
</dbReference>
<dbReference type="EMBL" id="VJEZ01000002">
    <property type="protein sequence ID" value="MWZ39313.1"/>
    <property type="molecule type" value="Genomic_DNA"/>
</dbReference>
<dbReference type="PANTHER" id="PTHR34823">
    <property type="entry name" value="GLCNAC-BINDING PROTEIN A"/>
    <property type="match status" value="1"/>
</dbReference>
<evidence type="ECO:0000259" key="4">
    <source>
        <dbReference type="Pfam" id="PF03067"/>
    </source>
</evidence>
<sequence>MKLNKITLLTGLALLVSSEAYSHGYVESPASRALLCKEGKNKDCGERAQYEPQSIEQADELFNLGALDNNIGSADVAGFEPLDEQEQSRWAKTVVQPGQPLKIKWQFTANHKSKHFKFYITKPNWDPNKLLTRESFEEKPLNCYDPQPTWVAPNQPPKDGLTFTCTMPNRSGYQIIMAEWDVDDTRMSFYNLLDLDFTTSKPAGTVILPDGSSSNNNGSQPSTTSTYDPSKSYPTPGTEVVFDGKVYQNKWYVNPGQQPGAEQWGPWAFVRDHQQQNNPSDKFPLEATKFTINPLNIKEGDKITLQVFKDGTMTDYPLLTVPKAISTNDLFLELTEKINKISTEQLNNQIIAGIKDSNNAVIPNGNAVYIYQTADKPYDQISFYYHQANQNLKNELHLMDFKDQYNISSDGKLYINAKIMSHSSANANVTVVLQDQNGNQVYRKTDIQISPMDTYDLALAIDNIKAGNYKLIISSELAGAEAWQKDMNIKAVSSETSDDNNNPPPANQDINVNIESNTPYYQVNPNDSVTARAWASSLGNINLANNQVTIIAWNKTLQASGNDSSAYVKCPLPKNNQTSITYLVSGDLNNVNCTIK</sequence>
<protein>
    <submittedName>
        <fullName evidence="5">Chitin-binding protein</fullName>
    </submittedName>
</protein>
<evidence type="ECO:0000256" key="1">
    <source>
        <dbReference type="ARBA" id="ARBA00022729"/>
    </source>
</evidence>
<dbReference type="RefSeq" id="WP_003039892.1">
    <property type="nucleotide sequence ID" value="NZ_VJEZ01000002.1"/>
</dbReference>
<evidence type="ECO:0000313" key="5">
    <source>
        <dbReference type="EMBL" id="MWZ39313.1"/>
    </source>
</evidence>
<evidence type="ECO:0000313" key="6">
    <source>
        <dbReference type="Proteomes" id="UP000469081"/>
    </source>
</evidence>
<dbReference type="SMR" id="A0A6I4RXA1"/>
<evidence type="ECO:0000256" key="3">
    <source>
        <dbReference type="SAM" id="SignalP"/>
    </source>
</evidence>
<proteinExistence type="predicted"/>
<organism evidence="5 6">
    <name type="scientific">Francisella tularensis</name>
    <dbReference type="NCBI Taxonomy" id="263"/>
    <lineage>
        <taxon>Bacteria</taxon>
        <taxon>Pseudomonadati</taxon>
        <taxon>Pseudomonadota</taxon>
        <taxon>Gammaproteobacteria</taxon>
        <taxon>Thiotrichales</taxon>
        <taxon>Francisellaceae</taxon>
        <taxon>Francisella</taxon>
    </lineage>
</organism>
<evidence type="ECO:0000256" key="2">
    <source>
        <dbReference type="SAM" id="MobiDB-lite"/>
    </source>
</evidence>
<dbReference type="CDD" id="cd21177">
    <property type="entry name" value="LPMO_AA10"/>
    <property type="match status" value="1"/>
</dbReference>
<feature type="region of interest" description="Disordered" evidence="2">
    <location>
        <begin position="206"/>
        <end position="235"/>
    </location>
</feature>
<dbReference type="InterPro" id="IPR051024">
    <property type="entry name" value="GlcNAc_Chitin_IntDeg"/>
</dbReference>
<dbReference type="CDD" id="cd12215">
    <property type="entry name" value="ChiC_BD"/>
    <property type="match status" value="1"/>
</dbReference>
<dbReference type="Pfam" id="PF03067">
    <property type="entry name" value="LPMO_10"/>
    <property type="match status" value="1"/>
</dbReference>
<dbReference type="AlphaFoldDB" id="A0A6I4RXA1"/>
<feature type="chain" id="PRO_5026002552" evidence="3">
    <location>
        <begin position="23"/>
        <end position="596"/>
    </location>
</feature>
<dbReference type="Gene3D" id="2.10.10.20">
    <property type="entry name" value="Carbohydrate-binding module superfamily 5/12"/>
    <property type="match status" value="1"/>
</dbReference>
<dbReference type="SUPFAM" id="SSF81296">
    <property type="entry name" value="E set domains"/>
    <property type="match status" value="1"/>
</dbReference>
<gene>
    <name evidence="5" type="ORF">FNC33_01935</name>
</gene>
<dbReference type="InterPro" id="IPR004302">
    <property type="entry name" value="Cellulose/chitin-bd_N"/>
</dbReference>
<comment type="caution">
    <text evidence="5">The sequence shown here is derived from an EMBL/GenBank/DDBJ whole genome shotgun (WGS) entry which is preliminary data.</text>
</comment>